<feature type="compositionally biased region" description="Acidic residues" evidence="1">
    <location>
        <begin position="75"/>
        <end position="85"/>
    </location>
</feature>
<feature type="transmembrane region" description="Helical" evidence="2">
    <location>
        <begin position="207"/>
        <end position="225"/>
    </location>
</feature>
<feature type="transmembrane region" description="Helical" evidence="2">
    <location>
        <begin position="123"/>
        <end position="141"/>
    </location>
</feature>
<feature type="transmembrane region" description="Helical" evidence="2">
    <location>
        <begin position="269"/>
        <end position="295"/>
    </location>
</feature>
<keyword evidence="2" id="KW-0472">Membrane</keyword>
<feature type="transmembrane region" description="Helical" evidence="2">
    <location>
        <begin position="174"/>
        <end position="195"/>
    </location>
</feature>
<comment type="caution">
    <text evidence="3">The sequence shown here is derived from an EMBL/GenBank/DDBJ whole genome shotgun (WGS) entry which is preliminary data.</text>
</comment>
<feature type="transmembrane region" description="Helical" evidence="2">
    <location>
        <begin position="342"/>
        <end position="362"/>
    </location>
</feature>
<evidence type="ECO:0000256" key="1">
    <source>
        <dbReference type="SAM" id="MobiDB-lite"/>
    </source>
</evidence>
<protein>
    <recommendedName>
        <fullName evidence="5">CDP-diglyceride synthetase</fullName>
    </recommendedName>
</protein>
<gene>
    <name evidence="3" type="ORF">Ani05nite_39280</name>
</gene>
<dbReference type="Proteomes" id="UP000647172">
    <property type="component" value="Unassembled WGS sequence"/>
</dbReference>
<feature type="transmembrane region" description="Helical" evidence="2">
    <location>
        <begin position="301"/>
        <end position="321"/>
    </location>
</feature>
<feature type="transmembrane region" description="Helical" evidence="2">
    <location>
        <begin position="148"/>
        <end position="168"/>
    </location>
</feature>
<feature type="compositionally biased region" description="Basic and acidic residues" evidence="1">
    <location>
        <begin position="32"/>
        <end position="46"/>
    </location>
</feature>
<keyword evidence="4" id="KW-1185">Reference proteome</keyword>
<name>A0A919JP50_9ACTN</name>
<evidence type="ECO:0000256" key="2">
    <source>
        <dbReference type="SAM" id="Phobius"/>
    </source>
</evidence>
<keyword evidence="2" id="KW-0812">Transmembrane</keyword>
<feature type="transmembrane region" description="Helical" evidence="2">
    <location>
        <begin position="231"/>
        <end position="257"/>
    </location>
</feature>
<proteinExistence type="predicted"/>
<feature type="transmembrane region" description="Helical" evidence="2">
    <location>
        <begin position="95"/>
        <end position="117"/>
    </location>
</feature>
<evidence type="ECO:0008006" key="5">
    <source>
        <dbReference type="Google" id="ProtNLM"/>
    </source>
</evidence>
<dbReference type="EMBL" id="BOMQ01000047">
    <property type="protein sequence ID" value="GIE50394.1"/>
    <property type="molecule type" value="Genomic_DNA"/>
</dbReference>
<dbReference type="AlphaFoldDB" id="A0A919JP50"/>
<organism evidence="3 4">
    <name type="scientific">Actinoplanes nipponensis</name>
    <dbReference type="NCBI Taxonomy" id="135950"/>
    <lineage>
        <taxon>Bacteria</taxon>
        <taxon>Bacillati</taxon>
        <taxon>Actinomycetota</taxon>
        <taxon>Actinomycetes</taxon>
        <taxon>Micromonosporales</taxon>
        <taxon>Micromonosporaceae</taxon>
        <taxon>Actinoplanes</taxon>
    </lineage>
</organism>
<accession>A0A919JP50</accession>
<evidence type="ECO:0000313" key="4">
    <source>
        <dbReference type="Proteomes" id="UP000647172"/>
    </source>
</evidence>
<evidence type="ECO:0000313" key="3">
    <source>
        <dbReference type="EMBL" id="GIE50394.1"/>
    </source>
</evidence>
<reference evidence="3" key="1">
    <citation type="submission" date="2021-01" db="EMBL/GenBank/DDBJ databases">
        <title>Whole genome shotgun sequence of Actinoplanes nipponensis NBRC 14063.</title>
        <authorList>
            <person name="Komaki H."/>
            <person name="Tamura T."/>
        </authorList>
    </citation>
    <scope>NUCLEOTIDE SEQUENCE</scope>
    <source>
        <strain evidence="3">NBRC 14063</strain>
    </source>
</reference>
<keyword evidence="2" id="KW-1133">Transmembrane helix</keyword>
<sequence>MIGISSGDAPAAMKAFRPGSGTIAGVLPSAPRDNDSWDDDVSREIARSAPGRSSSGFYAGAPEPASRIGPRGGDPEEEEEEFDEEIPVVPVRRQLSVAIAGFAGLLGLGLVLGAQTSGPDARLPYAIVVFGVQLLYILAFTMAIRPPAAGTVAGVCVAAALAADYLAVNREPAGILPLLLVAAGGYVVAIVGQFIRPDDRMHVRDALSGTLLIVVGVVSFAQLIVLTRKPVGTQAVLVCLTAVAVAVLVAHLVDAFFPRPRIAPQVPRGATGIVVGAMLGTLAAAGLGSVLVLPFTPAKGALLGFVAAGVAGLVDLAVNYSEVGRRMAGDTPTFWVARHMQGPLGAFALALPGAYVLTVFVLS</sequence>
<feature type="region of interest" description="Disordered" evidence="1">
    <location>
        <begin position="1"/>
        <end position="85"/>
    </location>
</feature>